<dbReference type="HOGENOM" id="CLU_1015223_0_0_10"/>
<dbReference type="Proteomes" id="UP000000933">
    <property type="component" value="Chromosome"/>
</dbReference>
<dbReference type="AlphaFoldDB" id="D5H984"/>
<evidence type="ECO:0000313" key="2">
    <source>
        <dbReference type="EMBL" id="CBH24589.1"/>
    </source>
</evidence>
<reference evidence="2 3" key="1">
    <citation type="journal article" date="2010" name="ISME J.">
        <title>Fine-scale evolution: genomic, phenotypic and ecological differentiation in two coexisting Salinibacter ruber strains.</title>
        <authorList>
            <person name="Pena A."/>
            <person name="Teeling H."/>
            <person name="Huerta-Cepas J."/>
            <person name="Santos F."/>
            <person name="Yarza P."/>
            <person name="Brito-Echeverria J."/>
            <person name="Lucio M."/>
            <person name="Schmitt-Kopplin P."/>
            <person name="Meseguer I."/>
            <person name="Schenowitz C."/>
            <person name="Dossat C."/>
            <person name="Barbe V."/>
            <person name="Dopazo J."/>
            <person name="Rossello-Mora R."/>
            <person name="Schuler M."/>
            <person name="Glockner F.O."/>
            <person name="Amann R."/>
            <person name="Gabaldon T."/>
            <person name="Anton J."/>
        </authorList>
    </citation>
    <scope>NUCLEOTIDE SEQUENCE [LARGE SCALE GENOMIC DNA]</scope>
    <source>
        <strain evidence="2 3">M8</strain>
    </source>
</reference>
<accession>D5H984</accession>
<organism evidence="2 3">
    <name type="scientific">Salinibacter ruber (strain M8)</name>
    <dbReference type="NCBI Taxonomy" id="761659"/>
    <lineage>
        <taxon>Bacteria</taxon>
        <taxon>Pseudomonadati</taxon>
        <taxon>Rhodothermota</taxon>
        <taxon>Rhodothermia</taxon>
        <taxon>Rhodothermales</taxon>
        <taxon>Salinibacteraceae</taxon>
        <taxon>Salinibacter</taxon>
    </lineage>
</organism>
<proteinExistence type="predicted"/>
<sequence length="274" mass="31546">MAVTGRRSTTFSPHDSAPYRMPDEPSTTAIDPPQKSLDSMRRPDALDRSFEGWSEEVFAMLDRLRAEPHIDQYKKEKPEVTEYLKDPFRRYRDDLVVNWVLPNRLGFETEKYVFSRLLKNDFGAGGCNDNLWMSFYRPETRRLEDVQITHRVSPDGFAVGTYVGSHATDLLAQAKSRIQDAPATYLNLVNPLLQRKDWRFYTHGRSGGSKTKTEFDAPLDHIPDCVEGANGIYVRHYIGREETLNLGANLVDRALDLVFDVWPIYRFYLADAFA</sequence>
<dbReference type="PATRIC" id="fig|761659.10.peg.1821"/>
<gene>
    <name evidence="2" type="ordered locus">SRM_01668</name>
</gene>
<feature type="compositionally biased region" description="Polar residues" evidence="1">
    <location>
        <begin position="1"/>
        <end position="13"/>
    </location>
</feature>
<feature type="region of interest" description="Disordered" evidence="1">
    <location>
        <begin position="1"/>
        <end position="42"/>
    </location>
</feature>
<reference evidence="3" key="2">
    <citation type="submission" date="2010-04" db="EMBL/GenBank/DDBJ databases">
        <title>Genome sequence of Salinibacter ruber M8.</title>
        <authorList>
            <consortium name="Genoscope"/>
        </authorList>
    </citation>
    <scope>NUCLEOTIDE SEQUENCE [LARGE SCALE GENOMIC DNA]</scope>
    <source>
        <strain evidence="3">M8</strain>
    </source>
</reference>
<evidence type="ECO:0000313" key="3">
    <source>
        <dbReference type="Proteomes" id="UP000000933"/>
    </source>
</evidence>
<name>D5H984_SALRM</name>
<dbReference type="KEGG" id="srm:SRM_01668"/>
<dbReference type="EMBL" id="FP565814">
    <property type="protein sequence ID" value="CBH24589.1"/>
    <property type="molecule type" value="Genomic_DNA"/>
</dbReference>
<protein>
    <submittedName>
        <fullName evidence="2">Uncharacterized protein</fullName>
    </submittedName>
</protein>
<evidence type="ECO:0000256" key="1">
    <source>
        <dbReference type="SAM" id="MobiDB-lite"/>
    </source>
</evidence>